<proteinExistence type="predicted"/>
<evidence type="ECO:0000313" key="1">
    <source>
        <dbReference type="EMBL" id="THH21245.1"/>
    </source>
</evidence>
<comment type="caution">
    <text evidence="1">The sequence shown here is derived from an EMBL/GenBank/DDBJ whole genome shotgun (WGS) entry which is preliminary data.</text>
</comment>
<name>A0A4S4M805_9APHY</name>
<gene>
    <name evidence="1" type="ORF">EUX98_g8419</name>
</gene>
<dbReference type="EMBL" id="SGPM01000458">
    <property type="protein sequence ID" value="THH21245.1"/>
    <property type="molecule type" value="Genomic_DNA"/>
</dbReference>
<dbReference type="AlphaFoldDB" id="A0A4S4M805"/>
<keyword evidence="2" id="KW-1185">Reference proteome</keyword>
<protein>
    <submittedName>
        <fullName evidence="1">Uncharacterized protein</fullName>
    </submittedName>
</protein>
<sequence>HVSPSPLGFLSTLTTVDAGYLADDERDISSHNTEATQILTAFSQDGFMYQDEISQFINSGDFWHQGDFIVPGTGDVSQ</sequence>
<evidence type="ECO:0000313" key="2">
    <source>
        <dbReference type="Proteomes" id="UP000308730"/>
    </source>
</evidence>
<accession>A0A4S4M805</accession>
<dbReference type="Proteomes" id="UP000308730">
    <property type="component" value="Unassembled WGS sequence"/>
</dbReference>
<reference evidence="1 2" key="1">
    <citation type="submission" date="2019-02" db="EMBL/GenBank/DDBJ databases">
        <title>Genome sequencing of the rare red list fungi Antrodiella citrinella (Flaviporus citrinellus).</title>
        <authorList>
            <person name="Buettner E."/>
            <person name="Kellner H."/>
        </authorList>
    </citation>
    <scope>NUCLEOTIDE SEQUENCE [LARGE SCALE GENOMIC DNA]</scope>
    <source>
        <strain evidence="1 2">DSM 108506</strain>
    </source>
</reference>
<organism evidence="1 2">
    <name type="scientific">Antrodiella citrinella</name>
    <dbReference type="NCBI Taxonomy" id="2447956"/>
    <lineage>
        <taxon>Eukaryota</taxon>
        <taxon>Fungi</taxon>
        <taxon>Dikarya</taxon>
        <taxon>Basidiomycota</taxon>
        <taxon>Agaricomycotina</taxon>
        <taxon>Agaricomycetes</taxon>
        <taxon>Polyporales</taxon>
        <taxon>Steccherinaceae</taxon>
        <taxon>Antrodiella</taxon>
    </lineage>
</organism>
<feature type="non-terminal residue" evidence="1">
    <location>
        <position position="1"/>
    </location>
</feature>